<evidence type="ECO:0000313" key="2">
    <source>
        <dbReference type="Proteomes" id="UP000663069"/>
    </source>
</evidence>
<sequence length="139" mass="15940">MLIEQAKQLAYRLHANQTDKAGQAYIHHLKFAADQVAHLGDEFVVVAWLHDSVEDTHFTLNEAEALFGSVISKAIDAITKRPNEPYLQYLERVKANEIARQVKLADLSHNMDLSRLNSYTEKDLDRVKKYQQAKSFLET</sequence>
<proteinExistence type="predicted"/>
<dbReference type="PANTHER" id="PTHR46246">
    <property type="entry name" value="GUANOSINE-3',5'-BIS(DIPHOSPHATE) 3'-PYROPHOSPHOHYDROLASE MESH1"/>
    <property type="match status" value="1"/>
</dbReference>
<name>A0ABX6V1M8_9PAST</name>
<protein>
    <submittedName>
        <fullName evidence="1">Bifunctional (P)ppGpp synthetase/guanosine-3',5'-bis(Diphosphate) 3'-pyrophosphohydrolase</fullName>
    </submittedName>
</protein>
<dbReference type="RefSeq" id="WP_194811798.1">
    <property type="nucleotide sequence ID" value="NZ_CP063056.1"/>
</dbReference>
<gene>
    <name evidence="1" type="ORF">IHV77_09935</name>
</gene>
<reference evidence="1 2" key="1">
    <citation type="submission" date="2020-10" db="EMBL/GenBank/DDBJ databases">
        <title>Genome Sequencing of Rodentibacter spp. strain DSM111151.</title>
        <authorList>
            <person name="Benga L."/>
            <person name="Lautwein T."/>
        </authorList>
    </citation>
    <scope>NUCLEOTIDE SEQUENCE [LARGE SCALE GENOMIC DNA]</scope>
    <source>
        <strain evidence="1 2">DSM 111151</strain>
    </source>
</reference>
<accession>A0ABX6V1M8</accession>
<dbReference type="Proteomes" id="UP000663069">
    <property type="component" value="Chromosome"/>
</dbReference>
<evidence type="ECO:0000313" key="1">
    <source>
        <dbReference type="EMBL" id="QPB42216.1"/>
    </source>
</evidence>
<dbReference type="SUPFAM" id="SSF109604">
    <property type="entry name" value="HD-domain/PDEase-like"/>
    <property type="match status" value="1"/>
</dbReference>
<keyword evidence="2" id="KW-1185">Reference proteome</keyword>
<dbReference type="Gene3D" id="1.10.3210.10">
    <property type="entry name" value="Hypothetical protein af1432"/>
    <property type="match status" value="1"/>
</dbReference>
<organism evidence="1 2">
    <name type="scientific">Rodentibacter haemolyticus</name>
    <dbReference type="NCBI Taxonomy" id="2778911"/>
    <lineage>
        <taxon>Bacteria</taxon>
        <taxon>Pseudomonadati</taxon>
        <taxon>Pseudomonadota</taxon>
        <taxon>Gammaproteobacteria</taxon>
        <taxon>Pasteurellales</taxon>
        <taxon>Pasteurellaceae</taxon>
        <taxon>Rodentibacter</taxon>
    </lineage>
</organism>
<dbReference type="PANTHER" id="PTHR46246:SF1">
    <property type="entry name" value="GUANOSINE-3',5'-BIS(DIPHOSPHATE) 3'-PYROPHOSPHOHYDROLASE MESH1"/>
    <property type="match status" value="1"/>
</dbReference>
<dbReference type="EMBL" id="CP063056">
    <property type="protein sequence ID" value="QPB42216.1"/>
    <property type="molecule type" value="Genomic_DNA"/>
</dbReference>
<dbReference type="InterPro" id="IPR052194">
    <property type="entry name" value="MESH1"/>
</dbReference>